<organism evidence="3 4">
    <name type="scientific">Nezara viridula</name>
    <name type="common">Southern green stink bug</name>
    <name type="synonym">Cimex viridulus</name>
    <dbReference type="NCBI Taxonomy" id="85310"/>
    <lineage>
        <taxon>Eukaryota</taxon>
        <taxon>Metazoa</taxon>
        <taxon>Ecdysozoa</taxon>
        <taxon>Arthropoda</taxon>
        <taxon>Hexapoda</taxon>
        <taxon>Insecta</taxon>
        <taxon>Pterygota</taxon>
        <taxon>Neoptera</taxon>
        <taxon>Paraneoptera</taxon>
        <taxon>Hemiptera</taxon>
        <taxon>Heteroptera</taxon>
        <taxon>Panheteroptera</taxon>
        <taxon>Pentatomomorpha</taxon>
        <taxon>Pentatomoidea</taxon>
        <taxon>Pentatomidae</taxon>
        <taxon>Pentatominae</taxon>
        <taxon>Nezara</taxon>
    </lineage>
</organism>
<dbReference type="Gene3D" id="3.40.50.300">
    <property type="entry name" value="P-loop containing nucleotide triphosphate hydrolases"/>
    <property type="match status" value="1"/>
</dbReference>
<keyword evidence="4" id="KW-1185">Reference proteome</keyword>
<sequence length="635" mass="70915">MQNLKINLVKFLDKTGDLRMIEESVLKYKNESIHANQNNNSCQPLRIALGFDYIKLVEIAGEFASLLVEEPNIAKKELSDLIKTCCIVLSEWEDMNVYVLFRLNSFPDLISEIKSKNINPGGLFTKTGILAKTTPVEKYTQDISFTCKSALCLEKGKIIKKNVKCSDCGKELVEIARSRLSGEKVYGLFLNPDFLQPSKEYMRTQSIMVELRDELFIGLEIGIRYNLALTVEKDKYLAWGIQPMLPDPLVRAISNLGPPPFPSKISQFITIIKENTYDSPWALVTALSSIIPGNSYPLSAFLHLKTALLLSLASICSKCPVPILALGDCGTLMMDAWYCSPRAIFSPSGPTSLLLASYGVCLVHENTTGLSFVTTAVESELVTIIHHKSSKDKSHSTYPLKAAVWMYWNCNKHSGQDVNKLKTLINIFGIPFLDNIDVNDEEISEHLLQKAVDNISSSDVISQKDFRKFIDIISGIKVTMSEMAVNLIRNYFVANRRERPECLPLKAIKVLTSLSESHARLSLRDTVTYEDAVAAIYLYEESISILFGPSVSSELPKRTLTANSPVEIARQMDTILGKFSLWLQSYTTNQNGSVLDDNDGSFQFSIASPSTSTENAYHGSVFHLVPECSRKDKYI</sequence>
<feature type="domain" description="MCMDC2 N-terminal" evidence="2">
    <location>
        <begin position="4"/>
        <end position="93"/>
    </location>
</feature>
<reference evidence="3" key="1">
    <citation type="submission" date="2022-01" db="EMBL/GenBank/DDBJ databases">
        <authorList>
            <person name="King R."/>
        </authorList>
    </citation>
    <scope>NUCLEOTIDE SEQUENCE</scope>
</reference>
<dbReference type="AlphaFoldDB" id="A0A9P0MWG8"/>
<dbReference type="Pfam" id="PF26063">
    <property type="entry name" value="MCMDC2_N"/>
    <property type="match status" value="1"/>
</dbReference>
<proteinExistence type="predicted"/>
<dbReference type="EMBL" id="OV725083">
    <property type="protein sequence ID" value="CAH1407575.1"/>
    <property type="molecule type" value="Genomic_DNA"/>
</dbReference>
<dbReference type="Pfam" id="PF17855">
    <property type="entry name" value="MCM_lid"/>
    <property type="match status" value="1"/>
</dbReference>
<evidence type="ECO:0000313" key="3">
    <source>
        <dbReference type="EMBL" id="CAH1407575.1"/>
    </source>
</evidence>
<dbReference type="Proteomes" id="UP001152798">
    <property type="component" value="Chromosome 7"/>
</dbReference>
<gene>
    <name evidence="3" type="ORF">NEZAVI_LOCUS15264</name>
</gene>
<dbReference type="PANTHER" id="PTHR11630:SF75">
    <property type="entry name" value="MINICHROMOSOME MAINTENANCE DOMAIN-CONTAINING PROTEIN 2"/>
    <property type="match status" value="1"/>
</dbReference>
<dbReference type="GO" id="GO:0005634">
    <property type="term" value="C:nucleus"/>
    <property type="evidence" value="ECO:0007669"/>
    <property type="project" value="TreeGrafter"/>
</dbReference>
<dbReference type="GO" id="GO:0000727">
    <property type="term" value="P:double-strand break repair via break-induced replication"/>
    <property type="evidence" value="ECO:0007669"/>
    <property type="project" value="TreeGrafter"/>
</dbReference>
<evidence type="ECO:0000259" key="1">
    <source>
        <dbReference type="Pfam" id="PF17855"/>
    </source>
</evidence>
<dbReference type="OrthoDB" id="2015372at2759"/>
<evidence type="ECO:0000313" key="4">
    <source>
        <dbReference type="Proteomes" id="UP001152798"/>
    </source>
</evidence>
<evidence type="ECO:0000259" key="2">
    <source>
        <dbReference type="Pfam" id="PF26063"/>
    </source>
</evidence>
<dbReference type="PANTHER" id="PTHR11630">
    <property type="entry name" value="DNA REPLICATION LICENSING FACTOR MCM FAMILY MEMBER"/>
    <property type="match status" value="1"/>
</dbReference>
<dbReference type="InterPro" id="IPR027417">
    <property type="entry name" value="P-loop_NTPase"/>
</dbReference>
<dbReference type="InterPro" id="IPR041562">
    <property type="entry name" value="MCM_lid"/>
</dbReference>
<dbReference type="SMART" id="SM00350">
    <property type="entry name" value="MCM"/>
    <property type="match status" value="1"/>
</dbReference>
<feature type="domain" description="MCM AAA-lid" evidence="1">
    <location>
        <begin position="466"/>
        <end position="543"/>
    </location>
</feature>
<accession>A0A9P0MWG8</accession>
<dbReference type="InterPro" id="IPR058769">
    <property type="entry name" value="MCMDC2_N"/>
</dbReference>
<dbReference type="GO" id="GO:0005524">
    <property type="term" value="F:ATP binding"/>
    <property type="evidence" value="ECO:0007669"/>
    <property type="project" value="InterPro"/>
</dbReference>
<dbReference type="InterPro" id="IPR031327">
    <property type="entry name" value="MCM"/>
</dbReference>
<name>A0A9P0MWG8_NEZVI</name>
<protein>
    <submittedName>
        <fullName evidence="3">Uncharacterized protein</fullName>
    </submittedName>
</protein>
<dbReference type="GO" id="GO:0003677">
    <property type="term" value="F:DNA binding"/>
    <property type="evidence" value="ECO:0007669"/>
    <property type="project" value="InterPro"/>
</dbReference>
<dbReference type="GO" id="GO:0017116">
    <property type="term" value="F:single-stranded DNA helicase activity"/>
    <property type="evidence" value="ECO:0007669"/>
    <property type="project" value="TreeGrafter"/>
</dbReference>